<name>A0ABY2B9P4_9ACTN</name>
<keyword evidence="3" id="KW-1185">Reference proteome</keyword>
<dbReference type="RefSeq" id="WP_132195630.1">
    <property type="nucleotide sequence ID" value="NZ_SLWM01000026.1"/>
</dbReference>
<accession>A0ABY2B9P4</accession>
<feature type="compositionally biased region" description="Pro residues" evidence="1">
    <location>
        <begin position="363"/>
        <end position="373"/>
    </location>
</feature>
<reference evidence="2 3" key="1">
    <citation type="journal article" date="2015" name="Stand. Genomic Sci.">
        <title>Genomic Encyclopedia of Bacterial and Archaeal Type Strains, Phase III: the genomes of soil and plant-associated and newly described type strains.</title>
        <authorList>
            <person name="Whitman W.B."/>
            <person name="Woyke T."/>
            <person name="Klenk H.P."/>
            <person name="Zhou Y."/>
            <person name="Lilburn T.G."/>
            <person name="Beck B.J."/>
            <person name="De Vos P."/>
            <person name="Vandamme P."/>
            <person name="Eisen J.A."/>
            <person name="Garrity G."/>
            <person name="Hugenholtz P."/>
            <person name="Kyrpides N.C."/>
        </authorList>
    </citation>
    <scope>NUCLEOTIDE SEQUENCE [LARGE SCALE GENOMIC DNA]</scope>
    <source>
        <strain evidence="2 3">VKM Ac-2538</strain>
    </source>
</reference>
<dbReference type="InterPro" id="IPR025566">
    <property type="entry name" value="DUF4331"/>
</dbReference>
<dbReference type="Pfam" id="PF14224">
    <property type="entry name" value="DUF4331"/>
    <property type="match status" value="2"/>
</dbReference>
<protein>
    <submittedName>
        <fullName evidence="2">Uncharacterized protein DUF4331</fullName>
    </submittedName>
</protein>
<dbReference type="EMBL" id="SLWM01000026">
    <property type="protein sequence ID" value="TCO12326.1"/>
    <property type="molecule type" value="Genomic_DNA"/>
</dbReference>
<comment type="caution">
    <text evidence="2">The sequence shown here is derived from an EMBL/GenBank/DDBJ whole genome shotgun (WGS) entry which is preliminary data.</text>
</comment>
<proteinExistence type="predicted"/>
<gene>
    <name evidence="2" type="ORF">EV644_12669</name>
</gene>
<evidence type="ECO:0000256" key="1">
    <source>
        <dbReference type="SAM" id="MobiDB-lite"/>
    </source>
</evidence>
<evidence type="ECO:0000313" key="2">
    <source>
        <dbReference type="EMBL" id="TCO12326.1"/>
    </source>
</evidence>
<organism evidence="2 3">
    <name type="scientific">Kribbella orskensis</name>
    <dbReference type="NCBI Taxonomy" id="2512216"/>
    <lineage>
        <taxon>Bacteria</taxon>
        <taxon>Bacillati</taxon>
        <taxon>Actinomycetota</taxon>
        <taxon>Actinomycetes</taxon>
        <taxon>Propionibacteriales</taxon>
        <taxon>Kribbellaceae</taxon>
        <taxon>Kribbella</taxon>
    </lineage>
</organism>
<sequence length="373" mass="40375">MSDHISGPRALADPIADITDVYAFPSPERPGQLVLVVNTLPFAKPSDLLSDGLVYRLRLHPLTVTAGDPVPFTVQPEEFVFDCVFSPPLSGEGVEQEGTCTTPAGETVSFRVNDEKGGSAHGVRAFAGPRWDPFIMDAPAALKTIATGELAFTDPGAIFLDGKNVLSLVVEIDSRLLGGAELVGVVAETLTRGKFGVRIERVGRPEVKNMMLAPKQFDPVNRDLEIRDLYNMEDAFQLGESYRGAYRARLNANLAFWDGLDGKTDWVPDGNGDHPLTQLVLADFLVVDLTKPYAERGSFLEIELATRRGKAHETCGGRALNDDVIDTIFTQLVNAGNGPVIRDGVDQASRPASTTFPYLAAPNPNPPELPEHL</sequence>
<dbReference type="Proteomes" id="UP000295818">
    <property type="component" value="Unassembled WGS sequence"/>
</dbReference>
<feature type="region of interest" description="Disordered" evidence="1">
    <location>
        <begin position="354"/>
        <end position="373"/>
    </location>
</feature>
<evidence type="ECO:0000313" key="3">
    <source>
        <dbReference type="Proteomes" id="UP000295818"/>
    </source>
</evidence>